<keyword evidence="1" id="KW-1133">Transmembrane helix</keyword>
<feature type="transmembrane region" description="Helical" evidence="1">
    <location>
        <begin position="76"/>
        <end position="100"/>
    </location>
</feature>
<sequence length="167" mass="18809">MNIGDCSNRLESLTSILKGSSSTFYNRPEDGTLLDVFCNVEDGTTSSSYSKNKNNKIMLWTLLLSVTKLYREARKLYFCIFNKMLKLELLGLIALIWWSLDNIHAYGAVENIQTNLLSKGCSAYNASNLHSFFANINETFAGLRAQISSDKNKRFAIEDKARGEVIT</sequence>
<evidence type="ECO:0000256" key="1">
    <source>
        <dbReference type="SAM" id="Phobius"/>
    </source>
</evidence>
<keyword evidence="1" id="KW-0812">Transmembrane</keyword>
<keyword evidence="3" id="KW-1185">Reference proteome</keyword>
<dbReference type="Proteomes" id="UP001374535">
    <property type="component" value="Chromosome 5"/>
</dbReference>
<accession>A0AAQ3NPR4</accession>
<evidence type="ECO:0000313" key="3">
    <source>
        <dbReference type="Proteomes" id="UP001374535"/>
    </source>
</evidence>
<keyword evidence="1" id="KW-0472">Membrane</keyword>
<evidence type="ECO:0000313" key="2">
    <source>
        <dbReference type="EMBL" id="WVZ12412.1"/>
    </source>
</evidence>
<reference evidence="2 3" key="1">
    <citation type="journal article" date="2023" name="Life. Sci Alliance">
        <title>Evolutionary insights into 3D genome organization and epigenetic landscape of Vigna mungo.</title>
        <authorList>
            <person name="Junaid A."/>
            <person name="Singh B."/>
            <person name="Bhatia S."/>
        </authorList>
    </citation>
    <scope>NUCLEOTIDE SEQUENCE [LARGE SCALE GENOMIC DNA]</scope>
    <source>
        <strain evidence="2">Urdbean</strain>
    </source>
</reference>
<dbReference type="EMBL" id="CP144696">
    <property type="protein sequence ID" value="WVZ12412.1"/>
    <property type="molecule type" value="Genomic_DNA"/>
</dbReference>
<dbReference type="AlphaFoldDB" id="A0AAQ3NPR4"/>
<protein>
    <submittedName>
        <fullName evidence="2">Uncharacterized protein</fullName>
    </submittedName>
</protein>
<name>A0AAQ3NPR4_VIGMU</name>
<proteinExistence type="predicted"/>
<gene>
    <name evidence="2" type="ORF">V8G54_016942</name>
</gene>
<organism evidence="2 3">
    <name type="scientific">Vigna mungo</name>
    <name type="common">Black gram</name>
    <name type="synonym">Phaseolus mungo</name>
    <dbReference type="NCBI Taxonomy" id="3915"/>
    <lineage>
        <taxon>Eukaryota</taxon>
        <taxon>Viridiplantae</taxon>
        <taxon>Streptophyta</taxon>
        <taxon>Embryophyta</taxon>
        <taxon>Tracheophyta</taxon>
        <taxon>Spermatophyta</taxon>
        <taxon>Magnoliopsida</taxon>
        <taxon>eudicotyledons</taxon>
        <taxon>Gunneridae</taxon>
        <taxon>Pentapetalae</taxon>
        <taxon>rosids</taxon>
        <taxon>fabids</taxon>
        <taxon>Fabales</taxon>
        <taxon>Fabaceae</taxon>
        <taxon>Papilionoideae</taxon>
        <taxon>50 kb inversion clade</taxon>
        <taxon>NPAAA clade</taxon>
        <taxon>indigoferoid/millettioid clade</taxon>
        <taxon>Phaseoleae</taxon>
        <taxon>Vigna</taxon>
    </lineage>
</organism>